<comment type="function">
    <text evidence="6">Required for proper 27S pre-rRNA processing and 60S ribosome subunit assembly.</text>
</comment>
<dbReference type="CDD" id="cd21146">
    <property type="entry name" value="Nip7_N_euk"/>
    <property type="match status" value="1"/>
</dbReference>
<dbReference type="InterPro" id="IPR015947">
    <property type="entry name" value="PUA-like_sf"/>
</dbReference>
<dbReference type="Proteomes" id="UP000011082">
    <property type="component" value="Unassembled WGS sequence"/>
</dbReference>
<dbReference type="OMA" id="LISMGTC"/>
<evidence type="ECO:0000313" key="8">
    <source>
        <dbReference type="EMBL" id="ELA42734.1"/>
    </source>
</evidence>
<keyword evidence="4 6" id="KW-0694">RNA-binding</keyword>
<dbReference type="InParanoid" id="L2GQ49"/>
<evidence type="ECO:0000256" key="2">
    <source>
        <dbReference type="ARBA" id="ARBA00009895"/>
    </source>
</evidence>
<organism evidence="8 9">
    <name type="scientific">Vittaforma corneae (strain ATCC 50505)</name>
    <name type="common">Microsporidian parasite</name>
    <name type="synonym">Nosema corneum</name>
    <dbReference type="NCBI Taxonomy" id="993615"/>
    <lineage>
        <taxon>Eukaryota</taxon>
        <taxon>Fungi</taxon>
        <taxon>Fungi incertae sedis</taxon>
        <taxon>Microsporidia</taxon>
        <taxon>Nosematidae</taxon>
        <taxon>Vittaforma</taxon>
    </lineage>
</organism>
<evidence type="ECO:0000256" key="3">
    <source>
        <dbReference type="ARBA" id="ARBA00022517"/>
    </source>
</evidence>
<dbReference type="PIRSF" id="PIRSF017190">
    <property type="entry name" value="Rbsml_synth_fac_NIP7"/>
    <property type="match status" value="1"/>
</dbReference>
<dbReference type="GO" id="GO:0005730">
    <property type="term" value="C:nucleolus"/>
    <property type="evidence" value="ECO:0007669"/>
    <property type="project" value="UniProtKB-SubCell"/>
</dbReference>
<dbReference type="PROSITE" id="PS50890">
    <property type="entry name" value="PUA"/>
    <property type="match status" value="1"/>
</dbReference>
<dbReference type="EMBL" id="JH370130">
    <property type="protein sequence ID" value="ELA42734.1"/>
    <property type="molecule type" value="Genomic_DNA"/>
</dbReference>
<feature type="domain" description="PUA" evidence="7">
    <location>
        <begin position="91"/>
        <end position="170"/>
    </location>
</feature>
<dbReference type="SUPFAM" id="SSF88697">
    <property type="entry name" value="PUA domain-like"/>
    <property type="match status" value="1"/>
</dbReference>
<dbReference type="GeneID" id="19880767"/>
<comment type="similarity">
    <text evidence="2 6">Belongs to the NIP7 family.</text>
</comment>
<dbReference type="CDD" id="cd21151">
    <property type="entry name" value="PUA_Nip7-like"/>
    <property type="match status" value="1"/>
</dbReference>
<gene>
    <name evidence="8" type="ORF">VICG_00049</name>
</gene>
<evidence type="ECO:0000256" key="4">
    <source>
        <dbReference type="ARBA" id="ARBA00022884"/>
    </source>
</evidence>
<keyword evidence="3 6" id="KW-0690">Ribosome biogenesis</keyword>
<reference evidence="9" key="1">
    <citation type="submission" date="2011-05" db="EMBL/GenBank/DDBJ databases">
        <title>The genome sequence of Vittaforma corneae strain ATCC 50505.</title>
        <authorList>
            <consortium name="The Broad Institute Genome Sequencing Platform"/>
            <person name="Cuomo C."/>
            <person name="Didier E."/>
            <person name="Bowers L."/>
            <person name="Young S.K."/>
            <person name="Zeng Q."/>
            <person name="Gargeya S."/>
            <person name="Fitzgerald M."/>
            <person name="Haas B."/>
            <person name="Abouelleil A."/>
            <person name="Alvarado L."/>
            <person name="Arachchi H.M."/>
            <person name="Berlin A."/>
            <person name="Chapman S.B."/>
            <person name="Gearin G."/>
            <person name="Goldberg J."/>
            <person name="Griggs A."/>
            <person name="Gujja S."/>
            <person name="Hansen M."/>
            <person name="Heiman D."/>
            <person name="Howarth C."/>
            <person name="Larimer J."/>
            <person name="Lui A."/>
            <person name="MacDonald P.J.P."/>
            <person name="McCowen C."/>
            <person name="Montmayeur A."/>
            <person name="Murphy C."/>
            <person name="Neiman D."/>
            <person name="Pearson M."/>
            <person name="Priest M."/>
            <person name="Roberts A."/>
            <person name="Saif S."/>
            <person name="Shea T."/>
            <person name="Sisk P."/>
            <person name="Stolte C."/>
            <person name="Sykes S."/>
            <person name="Wortman J."/>
            <person name="Nusbaum C."/>
            <person name="Birren B."/>
        </authorList>
    </citation>
    <scope>NUCLEOTIDE SEQUENCE [LARGE SCALE GENOMIC DNA]</scope>
    <source>
        <strain evidence="9">ATCC 50505</strain>
    </source>
</reference>
<dbReference type="InterPro" id="IPR005155">
    <property type="entry name" value="UPF0113_PUA"/>
</dbReference>
<dbReference type="SMART" id="SM00359">
    <property type="entry name" value="PUA"/>
    <property type="match status" value="1"/>
</dbReference>
<evidence type="ECO:0000256" key="6">
    <source>
        <dbReference type="PIRNR" id="PIRNR017190"/>
    </source>
</evidence>
<dbReference type="STRING" id="993615.L2GQ49"/>
<evidence type="ECO:0000313" key="9">
    <source>
        <dbReference type="Proteomes" id="UP000011082"/>
    </source>
</evidence>
<protein>
    <recommendedName>
        <fullName evidence="6">60S ribosome subunit biogenesis protein NIP7</fullName>
    </recommendedName>
</protein>
<evidence type="ECO:0000256" key="5">
    <source>
        <dbReference type="ARBA" id="ARBA00023242"/>
    </source>
</evidence>
<dbReference type="RefSeq" id="XP_007603502.1">
    <property type="nucleotide sequence ID" value="XM_007603440.1"/>
</dbReference>
<dbReference type="InterPro" id="IPR055359">
    <property type="entry name" value="Nip7_N_euk"/>
</dbReference>
<accession>L2GQ49</accession>
<dbReference type="GO" id="GO:0042255">
    <property type="term" value="P:ribosome assembly"/>
    <property type="evidence" value="ECO:0007669"/>
    <property type="project" value="InterPro"/>
</dbReference>
<dbReference type="InterPro" id="IPR016686">
    <property type="entry name" value="Ribosomal_synth_fac_NIP7"/>
</dbReference>
<proteinExistence type="inferred from homology"/>
<evidence type="ECO:0000259" key="7">
    <source>
        <dbReference type="SMART" id="SM00359"/>
    </source>
</evidence>
<dbReference type="GO" id="GO:0003723">
    <property type="term" value="F:RNA binding"/>
    <property type="evidence" value="ECO:0007669"/>
    <property type="project" value="UniProtKB-KW"/>
</dbReference>
<name>L2GQ49_VITCO</name>
<dbReference type="HOGENOM" id="CLU_097217_0_0_1"/>
<dbReference type="FunCoup" id="L2GQ49">
    <property type="interactions" value="131"/>
</dbReference>
<keyword evidence="9" id="KW-1185">Reference proteome</keyword>
<dbReference type="Gene3D" id="3.10.450.220">
    <property type="match status" value="1"/>
</dbReference>
<dbReference type="Gene3D" id="2.30.130.10">
    <property type="entry name" value="PUA domain"/>
    <property type="match status" value="1"/>
</dbReference>
<dbReference type="OrthoDB" id="27490at2759"/>
<dbReference type="VEuPathDB" id="MicrosporidiaDB:VICG_00049"/>
<dbReference type="Pfam" id="PF03657">
    <property type="entry name" value="UPF0113"/>
    <property type="match status" value="1"/>
</dbReference>
<keyword evidence="5 6" id="KW-0539">Nucleus</keyword>
<dbReference type="InterPro" id="IPR040598">
    <property type="entry name" value="NIP7_N"/>
</dbReference>
<comment type="subunit">
    <text evidence="6">Interacts with pre-ribosome complex.</text>
</comment>
<sequence length="176" mass="19958">MRILKPEEEKKVMDKLQYYVGDNVKDLLSEYNLRLNNQRIFLVTDEILKACSQLGRDQIVSCGVILGKITKNENFRVAITALHILHRYANHKVWIKSSAEMNFLYGNNALKSHVHKVSENIPLNAGVFVYNSRDLPLGFGVMAVNPTSYSRANGGDPIVLTQADNGEYIRHEKNIV</sequence>
<comment type="subcellular location">
    <subcellularLocation>
        <location evidence="1">Nucleus</location>
        <location evidence="1">Nucleolus</location>
    </subcellularLocation>
</comment>
<dbReference type="InterPro" id="IPR002478">
    <property type="entry name" value="PUA"/>
</dbReference>
<dbReference type="InterPro" id="IPR036974">
    <property type="entry name" value="PUA_sf"/>
</dbReference>
<evidence type="ECO:0000256" key="1">
    <source>
        <dbReference type="ARBA" id="ARBA00004604"/>
    </source>
</evidence>
<dbReference type="AlphaFoldDB" id="L2GQ49"/>
<dbReference type="SUPFAM" id="SSF88802">
    <property type="entry name" value="Pre-PUA domain"/>
    <property type="match status" value="1"/>
</dbReference>
<dbReference type="Pfam" id="PF17833">
    <property type="entry name" value="pre-PUA_NIP7"/>
    <property type="match status" value="1"/>
</dbReference>